<gene>
    <name evidence="1" type="ORF">CDAUBV1_LOCUS7564</name>
</gene>
<protein>
    <submittedName>
        <fullName evidence="1">Uncharacterized protein</fullName>
    </submittedName>
</protein>
<evidence type="ECO:0000313" key="1">
    <source>
        <dbReference type="EMBL" id="CAL5134368.1"/>
    </source>
</evidence>
<dbReference type="Proteomes" id="UP001497525">
    <property type="component" value="Unassembled WGS sequence"/>
</dbReference>
<reference evidence="1" key="1">
    <citation type="submission" date="2024-06" db="EMBL/GenBank/DDBJ databases">
        <authorList>
            <person name="Liu X."/>
            <person name="Lenzi L."/>
            <person name="Haldenby T S."/>
            <person name="Uol C."/>
        </authorList>
    </citation>
    <scope>NUCLEOTIDE SEQUENCE</scope>
</reference>
<proteinExistence type="predicted"/>
<evidence type="ECO:0000313" key="2">
    <source>
        <dbReference type="Proteomes" id="UP001497525"/>
    </source>
</evidence>
<dbReference type="AlphaFoldDB" id="A0AAV2TGU9"/>
<name>A0AAV2TGU9_CALDB</name>
<comment type="caution">
    <text evidence="1">The sequence shown here is derived from an EMBL/GenBank/DDBJ whole genome shotgun (WGS) entry which is preliminary data.</text>
</comment>
<feature type="non-terminal residue" evidence="1">
    <location>
        <position position="1"/>
    </location>
</feature>
<dbReference type="EMBL" id="CAXLJL010000196">
    <property type="protein sequence ID" value="CAL5134368.1"/>
    <property type="molecule type" value="Genomic_DNA"/>
</dbReference>
<sequence>VQSAMDPDIIVCDVKVNKFSPSMYVDAQVLFDRDSYNSNHLSYDKVKMNLEEYANREDNNVTSGSIGVGDCAETSSTTDFRVSKVLWVTFMCIVFEVLWQMY</sequence>
<accession>A0AAV2TGU9</accession>
<organism evidence="1 2">
    <name type="scientific">Calicophoron daubneyi</name>
    <name type="common">Rumen fluke</name>
    <name type="synonym">Paramphistomum daubneyi</name>
    <dbReference type="NCBI Taxonomy" id="300641"/>
    <lineage>
        <taxon>Eukaryota</taxon>
        <taxon>Metazoa</taxon>
        <taxon>Spiralia</taxon>
        <taxon>Lophotrochozoa</taxon>
        <taxon>Platyhelminthes</taxon>
        <taxon>Trematoda</taxon>
        <taxon>Digenea</taxon>
        <taxon>Plagiorchiida</taxon>
        <taxon>Pronocephalata</taxon>
        <taxon>Paramphistomoidea</taxon>
        <taxon>Paramphistomidae</taxon>
        <taxon>Calicophoron</taxon>
    </lineage>
</organism>